<keyword evidence="2" id="KW-1185">Reference proteome</keyword>
<gene>
    <name evidence="1" type="ORF">U0070_008306</name>
</gene>
<sequence length="380" mass="41346">SEYSGSLSNVSLLLTEHILSLDAVSKHEKISERKVCVKDLHSGIWKPQGCSRSPSPTSKGCGSNIPGTSRDFVLAENILMTVFHCLWADFKLISHSGEIVTNQMTPLVFHQATSTFAEELNSQTNDAKPLHIKLSPKIMARKENNRGERLLHNASIRGNKSIECFLQSGNNPNKTLSKLEKVLKTKKSAEFDSTVSHIIVLDDETQSTMPCMLGILKWMLAPKLCVMPIMILIMASVLNPSSMKICFTVVQKGIGKEGTTAVPTSSCCESFLPLASPLNAQFLAVLIPIPDQKLTTWSDDPASSIEDLSVVLKGHQVLLLIIPGTVHIPRYLTPEAQEGNRETEDAGKGGISHQPGVATVGCLFIVCDLAFIGAKVQAHR</sequence>
<evidence type="ECO:0000313" key="2">
    <source>
        <dbReference type="Proteomes" id="UP001488838"/>
    </source>
</evidence>
<dbReference type="EMBL" id="JBBHLL010000312">
    <property type="protein sequence ID" value="KAK7806134.1"/>
    <property type="molecule type" value="Genomic_DNA"/>
</dbReference>
<feature type="non-terminal residue" evidence="1">
    <location>
        <position position="380"/>
    </location>
</feature>
<dbReference type="Proteomes" id="UP001488838">
    <property type="component" value="Unassembled WGS sequence"/>
</dbReference>
<evidence type="ECO:0000313" key="1">
    <source>
        <dbReference type="EMBL" id="KAK7806134.1"/>
    </source>
</evidence>
<name>A0AAW0HVP0_MYOGA</name>
<reference evidence="1 2" key="1">
    <citation type="journal article" date="2023" name="bioRxiv">
        <title>Conserved and derived expression patterns and positive selection on dental genes reveal complex evolutionary context of ever-growing rodent molars.</title>
        <authorList>
            <person name="Calamari Z.T."/>
            <person name="Song A."/>
            <person name="Cohen E."/>
            <person name="Akter M."/>
            <person name="Roy R.D."/>
            <person name="Hallikas O."/>
            <person name="Christensen M.M."/>
            <person name="Li P."/>
            <person name="Marangoni P."/>
            <person name="Jernvall J."/>
            <person name="Klein O.D."/>
        </authorList>
    </citation>
    <scope>NUCLEOTIDE SEQUENCE [LARGE SCALE GENOMIC DNA]</scope>
    <source>
        <strain evidence="1">V071</strain>
    </source>
</reference>
<comment type="caution">
    <text evidence="1">The sequence shown here is derived from an EMBL/GenBank/DDBJ whole genome shotgun (WGS) entry which is preliminary data.</text>
</comment>
<organism evidence="1 2">
    <name type="scientific">Myodes glareolus</name>
    <name type="common">Bank vole</name>
    <name type="synonym">Clethrionomys glareolus</name>
    <dbReference type="NCBI Taxonomy" id="447135"/>
    <lineage>
        <taxon>Eukaryota</taxon>
        <taxon>Metazoa</taxon>
        <taxon>Chordata</taxon>
        <taxon>Craniata</taxon>
        <taxon>Vertebrata</taxon>
        <taxon>Euteleostomi</taxon>
        <taxon>Mammalia</taxon>
        <taxon>Eutheria</taxon>
        <taxon>Euarchontoglires</taxon>
        <taxon>Glires</taxon>
        <taxon>Rodentia</taxon>
        <taxon>Myomorpha</taxon>
        <taxon>Muroidea</taxon>
        <taxon>Cricetidae</taxon>
        <taxon>Arvicolinae</taxon>
        <taxon>Myodes</taxon>
    </lineage>
</organism>
<proteinExistence type="predicted"/>
<feature type="non-terminal residue" evidence="1">
    <location>
        <position position="1"/>
    </location>
</feature>
<accession>A0AAW0HVP0</accession>
<dbReference type="AlphaFoldDB" id="A0AAW0HVP0"/>
<protein>
    <submittedName>
        <fullName evidence="1">Uncharacterized protein</fullName>
    </submittedName>
</protein>